<organism evidence="1 2">
    <name type="scientific">Kluyveromyces marxianus</name>
    <name type="common">Yeast</name>
    <name type="synonym">Candida kefyr</name>
    <dbReference type="NCBI Taxonomy" id="4911"/>
    <lineage>
        <taxon>Eukaryota</taxon>
        <taxon>Fungi</taxon>
        <taxon>Dikarya</taxon>
        <taxon>Ascomycota</taxon>
        <taxon>Saccharomycotina</taxon>
        <taxon>Saccharomycetes</taxon>
        <taxon>Saccharomycetales</taxon>
        <taxon>Saccharomycetaceae</taxon>
        <taxon>Kluyveromyces</taxon>
    </lineage>
</organism>
<protein>
    <submittedName>
        <fullName evidence="1">Protein DEP1</fullName>
    </submittedName>
</protein>
<keyword evidence="2" id="KW-1185">Reference proteome</keyword>
<reference evidence="1 2" key="2">
    <citation type="submission" date="2019-11" db="EMBL/GenBank/DDBJ databases">
        <authorList>
            <person name="Lu H."/>
        </authorList>
    </citation>
    <scope>NUCLEOTIDE SEQUENCE [LARGE SCALE GENOMIC DNA]</scope>
    <source>
        <strain evidence="1 2">FIM1</strain>
    </source>
</reference>
<evidence type="ECO:0000313" key="2">
    <source>
        <dbReference type="Proteomes" id="UP000422736"/>
    </source>
</evidence>
<proteinExistence type="predicted"/>
<sequence>MSPSCSPFLCVSCSFSYVPGFKSEGNFGFLKTCSVLMLVDSLSSEPLVSSSAFTGSSSSLRFSGTPDFSSPLSGLSAVVLPFSDACSSSGSSSFSALLFSCSGRVGSFSLADPKCSKLSFLSSSENPLTAAFPASWASLLSLLCSTPASELGAVPLSTSWRISCLSSWPSLLLSSATGFVLSSPLATTISDNLTRDSSSSKSIFSVSASDETYMSESETELGCSGEVTFDNPLELLSS</sequence>
<dbReference type="EMBL" id="CP015055">
    <property type="protein sequence ID" value="QGN14554.1"/>
    <property type="molecule type" value="Genomic_DNA"/>
</dbReference>
<dbReference type="Proteomes" id="UP000422736">
    <property type="component" value="Chromosome 2"/>
</dbReference>
<reference evidence="1 2" key="1">
    <citation type="submission" date="2016-03" db="EMBL/GenBank/DDBJ databases">
        <title>How can Kluyveromyces marxianus grow so fast - potential evolutionary course in Saccharomyces Complex revealed by comparative genomics.</title>
        <authorList>
            <person name="Mo W."/>
            <person name="Lu W."/>
            <person name="Yang X."/>
            <person name="Qi J."/>
            <person name="Lv H."/>
        </authorList>
    </citation>
    <scope>NUCLEOTIDE SEQUENCE [LARGE SCALE GENOMIC DNA]</scope>
    <source>
        <strain evidence="1 2">FIM1</strain>
    </source>
</reference>
<evidence type="ECO:0000313" key="1">
    <source>
        <dbReference type="EMBL" id="QGN14554.1"/>
    </source>
</evidence>
<name>A0ABX6EQG5_KLUMA</name>
<accession>A0ABX6EQG5</accession>
<gene>
    <name evidence="1" type="primary">DEP1</name>
    <name evidence="1" type="ORF">FIM1_1216</name>
</gene>